<reference evidence="1" key="1">
    <citation type="submission" date="2017-08" db="EMBL/GenBank/DDBJ databases">
        <authorList>
            <consortium name="Urmite Genomes"/>
        </authorList>
    </citation>
    <scope>NUCLEOTIDE SEQUENCE [LARGE SCALE GENOMIC DNA]</scope>
    <source>
        <strain evidence="1">IHUMI-LCC2</strain>
    </source>
</reference>
<keyword evidence="2" id="KW-1185">Reference proteome</keyword>
<evidence type="ECO:0000313" key="2">
    <source>
        <dbReference type="Proteomes" id="UP000236316"/>
    </source>
</evidence>
<sequence>MDSIPEDIIIYHLCKMLSQRYCSYLLLSNKNLWDIRNKYYKILFPPSSYKDCCKEDKIISFKDVMHNKYPWFGIKYASKYNHKLLVLELLKNTNDDDEYKRCIEVAYSSSYYTKDEEFIECIEEILLDINGDIDIQKICYYVGETCDKDYIENFRNNINSFIKDRDKNIKLKIGDELYNNKIEEGYRKGLIFKSNKINEEEVKLMETIGRWDSSYKSIWMYYKYLKYRNISLENIKDRIIKLWNGEKLFNIVSVRLPFHEMKLLFNPSIIRQHFDVKMSVIMSLSKCKDINVISYVVQMLCDSDFYLNPTWVDVLRSLMDSGNLEILKHYREKLKRQKLNGSINNINSIYVYGHKDVVQYLKTLGFTKTKKDSFIASY</sequence>
<gene>
    <name evidence="1" type="ORF">ORPV_422</name>
</gene>
<protein>
    <recommendedName>
        <fullName evidence="3">Ankyrin-repeat protein</fullName>
    </recommendedName>
</protein>
<dbReference type="EMBL" id="LT906555">
    <property type="protein sequence ID" value="SNW62326.1"/>
    <property type="molecule type" value="Genomic_DNA"/>
</dbReference>
<name>A0A2I2L461_9VIRU</name>
<dbReference type="GeneID" id="35382209"/>
<dbReference type="Proteomes" id="UP000236316">
    <property type="component" value="Segment"/>
</dbReference>
<dbReference type="KEGG" id="vg:35382209"/>
<proteinExistence type="predicted"/>
<evidence type="ECO:0008006" key="3">
    <source>
        <dbReference type="Google" id="ProtNLM"/>
    </source>
</evidence>
<dbReference type="RefSeq" id="YP_009448628.1">
    <property type="nucleotide sequence ID" value="NC_036594.1"/>
</dbReference>
<accession>A0A2I2L461</accession>
<organism evidence="1">
    <name type="scientific">Orpheovirus IHUMI-LCC2</name>
    <dbReference type="NCBI Taxonomy" id="2023057"/>
    <lineage>
        <taxon>Viruses</taxon>
        <taxon>Varidnaviria</taxon>
        <taxon>Bamfordvirae</taxon>
        <taxon>Nucleocytoviricota</taxon>
        <taxon>Megaviricetes</taxon>
        <taxon>Pimascovirales</taxon>
        <taxon>Ocovirineae</taxon>
        <taxon>Orpheoviridae</taxon>
        <taxon>Alphaorpheovirus</taxon>
        <taxon>Alphaorpheovirus massiliense</taxon>
    </lineage>
</organism>
<evidence type="ECO:0000313" key="1">
    <source>
        <dbReference type="EMBL" id="SNW62326.1"/>
    </source>
</evidence>